<reference evidence="1" key="1">
    <citation type="journal article" date="2023" name="G3 (Bethesda)">
        <title>Whole genome assemblies of Zophobas morio and Tenebrio molitor.</title>
        <authorList>
            <person name="Kaur S."/>
            <person name="Stinson S.A."/>
            <person name="diCenzo G.C."/>
        </authorList>
    </citation>
    <scope>NUCLEOTIDE SEQUENCE</scope>
    <source>
        <strain evidence="1">QUZm001</strain>
    </source>
</reference>
<sequence length="110" mass="12260">MLYLRRFKAADDYVRVVVLMQRRTEGVCGGWMTGVGRGLRGWWRESTSVEAVAVCLNVLGLGGLLKKFGDCCVVRCMQIVVGGENILIPVDKLRWIFRNRSLEIVAVAGT</sequence>
<keyword evidence="2" id="KW-1185">Reference proteome</keyword>
<dbReference type="EMBL" id="JALNTZ010000003">
    <property type="protein sequence ID" value="KAJ3657472.1"/>
    <property type="molecule type" value="Genomic_DNA"/>
</dbReference>
<protein>
    <submittedName>
        <fullName evidence="1">Uncharacterized protein</fullName>
    </submittedName>
</protein>
<dbReference type="Proteomes" id="UP001168821">
    <property type="component" value="Unassembled WGS sequence"/>
</dbReference>
<comment type="caution">
    <text evidence="1">The sequence shown here is derived from an EMBL/GenBank/DDBJ whole genome shotgun (WGS) entry which is preliminary data.</text>
</comment>
<dbReference type="AlphaFoldDB" id="A0AA38MIJ9"/>
<accession>A0AA38MIJ9</accession>
<name>A0AA38MIJ9_9CUCU</name>
<evidence type="ECO:0000313" key="2">
    <source>
        <dbReference type="Proteomes" id="UP001168821"/>
    </source>
</evidence>
<organism evidence="1 2">
    <name type="scientific">Zophobas morio</name>
    <dbReference type="NCBI Taxonomy" id="2755281"/>
    <lineage>
        <taxon>Eukaryota</taxon>
        <taxon>Metazoa</taxon>
        <taxon>Ecdysozoa</taxon>
        <taxon>Arthropoda</taxon>
        <taxon>Hexapoda</taxon>
        <taxon>Insecta</taxon>
        <taxon>Pterygota</taxon>
        <taxon>Neoptera</taxon>
        <taxon>Endopterygota</taxon>
        <taxon>Coleoptera</taxon>
        <taxon>Polyphaga</taxon>
        <taxon>Cucujiformia</taxon>
        <taxon>Tenebrionidae</taxon>
        <taxon>Zophobas</taxon>
    </lineage>
</organism>
<evidence type="ECO:0000313" key="1">
    <source>
        <dbReference type="EMBL" id="KAJ3657472.1"/>
    </source>
</evidence>
<gene>
    <name evidence="1" type="ORF">Zmor_009272</name>
</gene>
<proteinExistence type="predicted"/>